<proteinExistence type="predicted"/>
<gene>
    <name evidence="1" type="primary">SI:DKEYP-122A9.2</name>
</gene>
<protein>
    <submittedName>
        <fullName evidence="1">Si:dkeyp-122a9.2</fullName>
    </submittedName>
</protein>
<reference evidence="1" key="2">
    <citation type="submission" date="2016-06" db="EMBL/GenBank/DDBJ databases">
        <title>The genome of a short-lived fish provides insights into sex chromosome evolution and the genetic control of aging.</title>
        <authorList>
            <person name="Reichwald K."/>
            <person name="Felder M."/>
            <person name="Petzold A."/>
            <person name="Koch P."/>
            <person name="Groth M."/>
            <person name="Platzer M."/>
        </authorList>
    </citation>
    <scope>NUCLEOTIDE SEQUENCE</scope>
    <source>
        <tissue evidence="1">Brain</tissue>
    </source>
</reference>
<evidence type="ECO:0000313" key="1">
    <source>
        <dbReference type="EMBL" id="SBR53621.1"/>
    </source>
</evidence>
<reference evidence="1" key="1">
    <citation type="submission" date="2016-05" db="EMBL/GenBank/DDBJ databases">
        <authorList>
            <person name="Lavstsen T."/>
            <person name="Jespersen J.S."/>
        </authorList>
    </citation>
    <scope>NUCLEOTIDE SEQUENCE</scope>
    <source>
        <tissue evidence="1">Brain</tissue>
    </source>
</reference>
<dbReference type="EMBL" id="HAEF01012462">
    <property type="protein sequence ID" value="SBR53621.1"/>
    <property type="molecule type" value="Transcribed_RNA"/>
</dbReference>
<name>A0A1A8MAP6_9TELE</name>
<dbReference type="AlphaFoldDB" id="A0A1A8MAP6"/>
<organism evidence="1">
    <name type="scientific">Nothobranchius pienaari</name>
    <dbReference type="NCBI Taxonomy" id="704102"/>
    <lineage>
        <taxon>Eukaryota</taxon>
        <taxon>Metazoa</taxon>
        <taxon>Chordata</taxon>
        <taxon>Craniata</taxon>
        <taxon>Vertebrata</taxon>
        <taxon>Euteleostomi</taxon>
        <taxon>Actinopterygii</taxon>
        <taxon>Neopterygii</taxon>
        <taxon>Teleostei</taxon>
        <taxon>Neoteleostei</taxon>
        <taxon>Acanthomorphata</taxon>
        <taxon>Ovalentaria</taxon>
        <taxon>Atherinomorphae</taxon>
        <taxon>Cyprinodontiformes</taxon>
        <taxon>Nothobranchiidae</taxon>
        <taxon>Nothobranchius</taxon>
    </lineage>
</organism>
<feature type="non-terminal residue" evidence="1">
    <location>
        <position position="1"/>
    </location>
</feature>
<accession>A0A1A8MAP6</accession>
<feature type="non-terminal residue" evidence="1">
    <location>
        <position position="55"/>
    </location>
</feature>
<sequence>VPCGPGRRERSSVRRHKHLVNTSVTGHDGFLLLYKTLCNSKCLRSQSSSIQIKRV</sequence>